<name>A0A5B7CFH7_PORTR</name>
<evidence type="ECO:0000313" key="2">
    <source>
        <dbReference type="Proteomes" id="UP000324222"/>
    </source>
</evidence>
<reference evidence="1 2" key="1">
    <citation type="submission" date="2019-05" db="EMBL/GenBank/DDBJ databases">
        <title>Another draft genome of Portunus trituberculatus and its Hox gene families provides insights of decapod evolution.</title>
        <authorList>
            <person name="Jeong J.-H."/>
            <person name="Song I."/>
            <person name="Kim S."/>
            <person name="Choi T."/>
            <person name="Kim D."/>
            <person name="Ryu S."/>
            <person name="Kim W."/>
        </authorList>
    </citation>
    <scope>NUCLEOTIDE SEQUENCE [LARGE SCALE GENOMIC DNA]</scope>
    <source>
        <tissue evidence="1">Muscle</tissue>
    </source>
</reference>
<evidence type="ECO:0000313" key="1">
    <source>
        <dbReference type="EMBL" id="MPC08010.1"/>
    </source>
</evidence>
<accession>A0A5B7CFH7</accession>
<keyword evidence="2" id="KW-1185">Reference proteome</keyword>
<dbReference type="AlphaFoldDB" id="A0A5B7CFH7"/>
<proteinExistence type="predicted"/>
<dbReference type="EMBL" id="VSRR010000014">
    <property type="protein sequence ID" value="MPC08010.1"/>
    <property type="molecule type" value="Genomic_DNA"/>
</dbReference>
<protein>
    <submittedName>
        <fullName evidence="1">Uncharacterized protein</fullName>
    </submittedName>
</protein>
<comment type="caution">
    <text evidence="1">The sequence shown here is derived from an EMBL/GenBank/DDBJ whole genome shotgun (WGS) entry which is preliminary data.</text>
</comment>
<dbReference type="Proteomes" id="UP000324222">
    <property type="component" value="Unassembled WGS sequence"/>
</dbReference>
<gene>
    <name evidence="1" type="ORF">E2C01_000578</name>
</gene>
<organism evidence="1 2">
    <name type="scientific">Portunus trituberculatus</name>
    <name type="common">Swimming crab</name>
    <name type="synonym">Neptunus trituberculatus</name>
    <dbReference type="NCBI Taxonomy" id="210409"/>
    <lineage>
        <taxon>Eukaryota</taxon>
        <taxon>Metazoa</taxon>
        <taxon>Ecdysozoa</taxon>
        <taxon>Arthropoda</taxon>
        <taxon>Crustacea</taxon>
        <taxon>Multicrustacea</taxon>
        <taxon>Malacostraca</taxon>
        <taxon>Eumalacostraca</taxon>
        <taxon>Eucarida</taxon>
        <taxon>Decapoda</taxon>
        <taxon>Pleocyemata</taxon>
        <taxon>Brachyura</taxon>
        <taxon>Eubrachyura</taxon>
        <taxon>Portunoidea</taxon>
        <taxon>Portunidae</taxon>
        <taxon>Portuninae</taxon>
        <taxon>Portunus</taxon>
    </lineage>
</organism>
<sequence>MEVFISSRVGLKLPSLWVPGIRRNSRLEGGAPLSSAFLDVSRRSTVGQKPFGFLTCVREVVRVCVWEGRQAAGSVGVVLAVVVSVQLG</sequence>